<gene>
    <name evidence="10" type="ORF">SEMRO_534_G161750.1</name>
</gene>
<feature type="compositionally biased region" description="Acidic residues" evidence="7">
    <location>
        <begin position="25"/>
        <end position="37"/>
    </location>
</feature>
<keyword evidence="3" id="KW-0547">Nucleotide-binding</keyword>
<dbReference type="PANTHER" id="PTHR11920">
    <property type="entry name" value="GUANYLYL CYCLASE"/>
    <property type="match status" value="1"/>
</dbReference>
<evidence type="ECO:0000256" key="2">
    <source>
        <dbReference type="ARBA" id="ARBA00022692"/>
    </source>
</evidence>
<dbReference type="GO" id="GO:0000166">
    <property type="term" value="F:nucleotide binding"/>
    <property type="evidence" value="ECO:0007669"/>
    <property type="project" value="UniProtKB-KW"/>
</dbReference>
<evidence type="ECO:0000256" key="5">
    <source>
        <dbReference type="ARBA" id="ARBA00023136"/>
    </source>
</evidence>
<evidence type="ECO:0000256" key="3">
    <source>
        <dbReference type="ARBA" id="ARBA00022741"/>
    </source>
</evidence>
<dbReference type="GO" id="GO:0035556">
    <property type="term" value="P:intracellular signal transduction"/>
    <property type="evidence" value="ECO:0007669"/>
    <property type="project" value="InterPro"/>
</dbReference>
<feature type="region of interest" description="Disordered" evidence="7">
    <location>
        <begin position="25"/>
        <end position="53"/>
    </location>
</feature>
<dbReference type="CDD" id="cd07302">
    <property type="entry name" value="CHD"/>
    <property type="match status" value="1"/>
</dbReference>
<evidence type="ECO:0000256" key="7">
    <source>
        <dbReference type="SAM" id="MobiDB-lite"/>
    </source>
</evidence>
<feature type="compositionally biased region" description="Low complexity" evidence="7">
    <location>
        <begin position="793"/>
        <end position="809"/>
    </location>
</feature>
<accession>A0A9N8E5B8</accession>
<reference evidence="10" key="1">
    <citation type="submission" date="2020-06" db="EMBL/GenBank/DDBJ databases">
        <authorList>
            <consortium name="Plant Systems Biology data submission"/>
        </authorList>
    </citation>
    <scope>NUCLEOTIDE SEQUENCE</scope>
    <source>
        <strain evidence="10">D6</strain>
    </source>
</reference>
<evidence type="ECO:0000259" key="9">
    <source>
        <dbReference type="PROSITE" id="PS50125"/>
    </source>
</evidence>
<dbReference type="InterPro" id="IPR029787">
    <property type="entry name" value="Nucleotide_cyclase"/>
</dbReference>
<name>A0A9N8E5B8_9STRA</name>
<feature type="compositionally biased region" description="Basic and acidic residues" evidence="7">
    <location>
        <begin position="836"/>
        <end position="848"/>
    </location>
</feature>
<feature type="region of interest" description="Disordered" evidence="7">
    <location>
        <begin position="198"/>
        <end position="220"/>
    </location>
</feature>
<protein>
    <submittedName>
        <fullName evidence="10">Receptor-type guanylate cyclase gcy</fullName>
    </submittedName>
</protein>
<keyword evidence="10" id="KW-0675">Receptor</keyword>
<evidence type="ECO:0000256" key="4">
    <source>
        <dbReference type="ARBA" id="ARBA00022989"/>
    </source>
</evidence>
<keyword evidence="11" id="KW-1185">Reference proteome</keyword>
<dbReference type="OrthoDB" id="56625at2759"/>
<dbReference type="InterPro" id="IPR050401">
    <property type="entry name" value="Cyclic_nucleotide_synthase"/>
</dbReference>
<feature type="region of interest" description="Disordered" evidence="7">
    <location>
        <begin position="793"/>
        <end position="875"/>
    </location>
</feature>
<comment type="subcellular location">
    <subcellularLocation>
        <location evidence="1">Membrane</location>
    </subcellularLocation>
</comment>
<dbReference type="PROSITE" id="PS50125">
    <property type="entry name" value="GUANYLATE_CYCLASE_2"/>
    <property type="match status" value="1"/>
</dbReference>
<dbReference type="EMBL" id="CAICTM010000533">
    <property type="protein sequence ID" value="CAB9512390.1"/>
    <property type="molecule type" value="Genomic_DNA"/>
</dbReference>
<dbReference type="GO" id="GO:0005886">
    <property type="term" value="C:plasma membrane"/>
    <property type="evidence" value="ECO:0007669"/>
    <property type="project" value="TreeGrafter"/>
</dbReference>
<keyword evidence="2 8" id="KW-0812">Transmembrane</keyword>
<dbReference type="GO" id="GO:0007168">
    <property type="term" value="P:receptor guanylyl cyclase signaling pathway"/>
    <property type="evidence" value="ECO:0007669"/>
    <property type="project" value="TreeGrafter"/>
</dbReference>
<keyword evidence="5 8" id="KW-0472">Membrane</keyword>
<evidence type="ECO:0000313" key="10">
    <source>
        <dbReference type="EMBL" id="CAB9512390.1"/>
    </source>
</evidence>
<dbReference type="GO" id="GO:0004016">
    <property type="term" value="F:adenylate cyclase activity"/>
    <property type="evidence" value="ECO:0007669"/>
    <property type="project" value="TreeGrafter"/>
</dbReference>
<sequence>MTDYSIMKQSTLSLVDDLSLAAESCEEEKYNDEDEEETSTRTNKNNETSGNVHKSASTEAFLGAGDIIWKSLMVLLLSLIGLAAGFAFIYGLVARDLVVTDKYYEYAEHIVRQSQAKARQTHDEMAPLNLHLTSSALAASSNVSWPYVTDPNFVEIAESFTAHWAAHQQQLIALAPLVVEQQEAWEDYSVDNQAWASTRHDDDKEVTTSRRRRLHSDHEDANSTIPTRIFTRDLEYDPDHKKEYRRVEKGPGPFLPLWQMFPIPSEFSTPQDRDLSPVNYNALSHPRIARAVQAVQDHGAAILTEPFHLFELFGIHWQYTARQYGNETSQEHLEPHSVIVSPVYQDFDTSAQNRTLVAVLLQVVPWKTFFENLLPTGDNGIQLVLTPHSTICGEPFSFQLNGKEAVFLGYGDQHDSEQDFFDIAAPFSPFVSSTATYNATTSNHTDDAGYCHYELHIYPSPEFYKNYHSDIPRIFAASQVAIFIFVCCVLQLYNCFAMRQEKRIQAVVKRSNAIVERFFPSDVRNRLLEDNDANEDNNNNNANNTTAAAKVSILPKKKDNADSNNNNSNVKENNKVQLNLNRDLNAVAFQGKPIATLFPQCTVLFAQIVGFTEWSLEHSPEDVFRLLETLYQEFDHLARHRNVFKVETIGDQYLAVAGLPEPQPDHAYIMARFARSCMLKMTEVMAALQPRLGPETSNLKLKIGLHSGPVTAGVLRGQKASHFQLFGDTVNTASRMQSTSTIGRIQVSVETAHLLDQGGRTRAKSWLTPRDDVVEAKGKGVLQTFWLASITNSNDGSSKAKSTSSSNGDAQSDMQSQAFALDNSKHCSPGMSQRQQCDDRLLENESSARDFQSSELLPPPKAPQMPTVPAASSPPVVTPPSILHSPALGTNTAALPSPFQPFPTERVSSSPDLFSLAKPKSPAISRNNSNIDLHLLERNCANNTAA</sequence>
<keyword evidence="6" id="KW-0456">Lyase</keyword>
<evidence type="ECO:0000313" key="11">
    <source>
        <dbReference type="Proteomes" id="UP001153069"/>
    </source>
</evidence>
<evidence type="ECO:0000256" key="1">
    <source>
        <dbReference type="ARBA" id="ARBA00004370"/>
    </source>
</evidence>
<dbReference type="PANTHER" id="PTHR11920:SF335">
    <property type="entry name" value="GUANYLATE CYCLASE"/>
    <property type="match status" value="1"/>
</dbReference>
<dbReference type="GO" id="GO:0004383">
    <property type="term" value="F:guanylate cyclase activity"/>
    <property type="evidence" value="ECO:0007669"/>
    <property type="project" value="TreeGrafter"/>
</dbReference>
<dbReference type="SUPFAM" id="SSF55073">
    <property type="entry name" value="Nucleotide cyclase"/>
    <property type="match status" value="1"/>
</dbReference>
<keyword evidence="4 8" id="KW-1133">Transmembrane helix</keyword>
<dbReference type="Proteomes" id="UP001153069">
    <property type="component" value="Unassembled WGS sequence"/>
</dbReference>
<feature type="compositionally biased region" description="Polar residues" evidence="7">
    <location>
        <begin position="40"/>
        <end position="53"/>
    </location>
</feature>
<evidence type="ECO:0000256" key="6">
    <source>
        <dbReference type="ARBA" id="ARBA00023239"/>
    </source>
</evidence>
<comment type="caution">
    <text evidence="10">The sequence shown here is derived from an EMBL/GenBank/DDBJ whole genome shotgun (WGS) entry which is preliminary data.</text>
</comment>
<dbReference type="Gene3D" id="3.30.70.1230">
    <property type="entry name" value="Nucleotide cyclase"/>
    <property type="match status" value="1"/>
</dbReference>
<dbReference type="SMART" id="SM00044">
    <property type="entry name" value="CYCc"/>
    <property type="match status" value="1"/>
</dbReference>
<feature type="region of interest" description="Disordered" evidence="7">
    <location>
        <begin position="900"/>
        <end position="927"/>
    </location>
</feature>
<dbReference type="InterPro" id="IPR001054">
    <property type="entry name" value="A/G_cyclase"/>
</dbReference>
<organism evidence="10 11">
    <name type="scientific">Seminavis robusta</name>
    <dbReference type="NCBI Taxonomy" id="568900"/>
    <lineage>
        <taxon>Eukaryota</taxon>
        <taxon>Sar</taxon>
        <taxon>Stramenopiles</taxon>
        <taxon>Ochrophyta</taxon>
        <taxon>Bacillariophyta</taxon>
        <taxon>Bacillariophyceae</taxon>
        <taxon>Bacillariophycidae</taxon>
        <taxon>Naviculales</taxon>
        <taxon>Naviculaceae</taxon>
        <taxon>Seminavis</taxon>
    </lineage>
</organism>
<dbReference type="AlphaFoldDB" id="A0A9N8E5B8"/>
<dbReference type="GO" id="GO:0001653">
    <property type="term" value="F:peptide receptor activity"/>
    <property type="evidence" value="ECO:0007669"/>
    <property type="project" value="TreeGrafter"/>
</dbReference>
<evidence type="ECO:0000256" key="8">
    <source>
        <dbReference type="SAM" id="Phobius"/>
    </source>
</evidence>
<feature type="transmembrane region" description="Helical" evidence="8">
    <location>
        <begin position="67"/>
        <end position="93"/>
    </location>
</feature>
<proteinExistence type="predicted"/>
<feature type="compositionally biased region" description="Basic and acidic residues" evidence="7">
    <location>
        <begin position="198"/>
        <end position="208"/>
    </location>
</feature>
<feature type="domain" description="Guanylate cyclase" evidence="9">
    <location>
        <begin position="602"/>
        <end position="737"/>
    </location>
</feature>
<dbReference type="Pfam" id="PF00211">
    <property type="entry name" value="Guanylate_cyc"/>
    <property type="match status" value="1"/>
</dbReference>